<evidence type="ECO:0000313" key="1">
    <source>
        <dbReference type="EMBL" id="KAI9909841.1"/>
    </source>
</evidence>
<proteinExistence type="predicted"/>
<dbReference type="Proteomes" id="UP001163321">
    <property type="component" value="Chromosome 6"/>
</dbReference>
<gene>
    <name evidence="1" type="ORF">PsorP6_011061</name>
</gene>
<name>A0ACC0VVR3_9STRA</name>
<dbReference type="EMBL" id="CM047585">
    <property type="protein sequence ID" value="KAI9909841.1"/>
    <property type="molecule type" value="Genomic_DNA"/>
</dbReference>
<sequence>MQPLVKEQEYPGIRNPDYRSEVQRDGMTSTWHLGVCRWMFKMATTFRMEIDTVVRALHFLDQYLSVHSLDRVALQLLGMV</sequence>
<evidence type="ECO:0000313" key="2">
    <source>
        <dbReference type="Proteomes" id="UP001163321"/>
    </source>
</evidence>
<accession>A0ACC0VVR3</accession>
<keyword evidence="2" id="KW-1185">Reference proteome</keyword>
<comment type="caution">
    <text evidence="1">The sequence shown here is derived from an EMBL/GenBank/DDBJ whole genome shotgun (WGS) entry which is preliminary data.</text>
</comment>
<organism evidence="1 2">
    <name type="scientific">Peronosclerospora sorghi</name>
    <dbReference type="NCBI Taxonomy" id="230839"/>
    <lineage>
        <taxon>Eukaryota</taxon>
        <taxon>Sar</taxon>
        <taxon>Stramenopiles</taxon>
        <taxon>Oomycota</taxon>
        <taxon>Peronosporomycetes</taxon>
        <taxon>Peronosporales</taxon>
        <taxon>Peronosporaceae</taxon>
        <taxon>Peronosclerospora</taxon>
    </lineage>
</organism>
<protein>
    <submittedName>
        <fullName evidence="1">Uncharacterized protein</fullName>
    </submittedName>
</protein>
<reference evidence="1 2" key="1">
    <citation type="journal article" date="2022" name="bioRxiv">
        <title>The genome of the oomycete Peronosclerospora sorghi, a cosmopolitan pathogen of maize and sorghum, is inflated with dispersed pseudogenes.</title>
        <authorList>
            <person name="Fletcher K."/>
            <person name="Martin F."/>
            <person name="Isakeit T."/>
            <person name="Cavanaugh K."/>
            <person name="Magill C."/>
            <person name="Michelmore R."/>
        </authorList>
    </citation>
    <scope>NUCLEOTIDE SEQUENCE [LARGE SCALE GENOMIC DNA]</scope>
    <source>
        <strain evidence="1">P6</strain>
    </source>
</reference>